<comment type="similarity">
    <text evidence="2 3">Belongs to the small heat shock protein (HSP20) family.</text>
</comment>
<gene>
    <name evidence="5" type="ORF">L596_022153</name>
</gene>
<dbReference type="OrthoDB" id="10060792at2759"/>
<evidence type="ECO:0000256" key="2">
    <source>
        <dbReference type="PROSITE-ProRule" id="PRU00285"/>
    </source>
</evidence>
<dbReference type="InterPro" id="IPR002068">
    <property type="entry name" value="A-crystallin/Hsp20_dom"/>
</dbReference>
<evidence type="ECO:0000256" key="3">
    <source>
        <dbReference type="RuleBase" id="RU003616"/>
    </source>
</evidence>
<dbReference type="GO" id="GO:0051082">
    <property type="term" value="F:unfolded protein binding"/>
    <property type="evidence" value="ECO:0007669"/>
    <property type="project" value="TreeGrafter"/>
</dbReference>
<dbReference type="GO" id="GO:0005634">
    <property type="term" value="C:nucleus"/>
    <property type="evidence" value="ECO:0007669"/>
    <property type="project" value="TreeGrafter"/>
</dbReference>
<dbReference type="STRING" id="34508.A0A4V6A048"/>
<dbReference type="GO" id="GO:0042026">
    <property type="term" value="P:protein refolding"/>
    <property type="evidence" value="ECO:0007669"/>
    <property type="project" value="TreeGrafter"/>
</dbReference>
<dbReference type="Proteomes" id="UP000298663">
    <property type="component" value="Unassembled WGS sequence"/>
</dbReference>
<dbReference type="PANTHER" id="PTHR45640">
    <property type="entry name" value="HEAT SHOCK PROTEIN HSP-12.2-RELATED"/>
    <property type="match status" value="1"/>
</dbReference>
<dbReference type="Gene3D" id="2.60.40.790">
    <property type="match status" value="1"/>
</dbReference>
<dbReference type="Pfam" id="PF00011">
    <property type="entry name" value="HSP20"/>
    <property type="match status" value="1"/>
</dbReference>
<feature type="domain" description="SHSP" evidence="4">
    <location>
        <begin position="57"/>
        <end position="164"/>
    </location>
</feature>
<reference evidence="5 6" key="2">
    <citation type="journal article" date="2019" name="G3 (Bethesda)">
        <title>Hybrid Assembly of the Genome of the Entomopathogenic Nematode Steinernema carpocapsae Identifies the X-Chromosome.</title>
        <authorList>
            <person name="Serra L."/>
            <person name="Macchietto M."/>
            <person name="Macias-Munoz A."/>
            <person name="McGill C.J."/>
            <person name="Rodriguez I.M."/>
            <person name="Rodriguez B."/>
            <person name="Murad R."/>
            <person name="Mortazavi A."/>
        </authorList>
    </citation>
    <scope>NUCLEOTIDE SEQUENCE [LARGE SCALE GENOMIC DNA]</scope>
    <source>
        <strain evidence="5 6">ALL</strain>
    </source>
</reference>
<dbReference type="InterPro" id="IPR001436">
    <property type="entry name" value="Alpha-crystallin/sHSP_animal"/>
</dbReference>
<evidence type="ECO:0000313" key="6">
    <source>
        <dbReference type="Proteomes" id="UP000298663"/>
    </source>
</evidence>
<dbReference type="CDD" id="cd06526">
    <property type="entry name" value="metazoan_ACD"/>
    <property type="match status" value="1"/>
</dbReference>
<dbReference type="PANTHER" id="PTHR45640:SF13">
    <property type="entry name" value="HEAT SHOCK PROTEIN 22-RELATED"/>
    <property type="match status" value="1"/>
</dbReference>
<organism evidence="5 6">
    <name type="scientific">Steinernema carpocapsae</name>
    <name type="common">Entomopathogenic nematode</name>
    <dbReference type="NCBI Taxonomy" id="34508"/>
    <lineage>
        <taxon>Eukaryota</taxon>
        <taxon>Metazoa</taxon>
        <taxon>Ecdysozoa</taxon>
        <taxon>Nematoda</taxon>
        <taxon>Chromadorea</taxon>
        <taxon>Rhabditida</taxon>
        <taxon>Tylenchina</taxon>
        <taxon>Panagrolaimomorpha</taxon>
        <taxon>Strongyloidoidea</taxon>
        <taxon>Steinernematidae</taxon>
        <taxon>Steinernema</taxon>
    </lineage>
</organism>
<dbReference type="GO" id="GO:0005737">
    <property type="term" value="C:cytoplasm"/>
    <property type="evidence" value="ECO:0007669"/>
    <property type="project" value="TreeGrafter"/>
</dbReference>
<comment type="caution">
    <text evidence="5">The sequence shown here is derived from an EMBL/GenBank/DDBJ whole genome shotgun (WGS) entry which is preliminary data.</text>
</comment>
<protein>
    <recommendedName>
        <fullName evidence="4">SHSP domain-containing protein</fullName>
    </recommendedName>
</protein>
<dbReference type="GO" id="GO:0009408">
    <property type="term" value="P:response to heat"/>
    <property type="evidence" value="ECO:0007669"/>
    <property type="project" value="TreeGrafter"/>
</dbReference>
<dbReference type="EMBL" id="AZBU02000007">
    <property type="protein sequence ID" value="TKR70085.1"/>
    <property type="molecule type" value="Genomic_DNA"/>
</dbReference>
<dbReference type="InterPro" id="IPR008978">
    <property type="entry name" value="HSP20-like_chaperone"/>
</dbReference>
<dbReference type="AlphaFoldDB" id="A0A4V6A048"/>
<evidence type="ECO:0000259" key="4">
    <source>
        <dbReference type="PROSITE" id="PS01031"/>
    </source>
</evidence>
<name>A0A4V6A048_STECR</name>
<keyword evidence="1" id="KW-0346">Stress response</keyword>
<sequence length="166" mass="19059">MSLLLRQLGRPAAALTSSRRAFYRPVGGFFNRFIDDMENHMERIEREIAHIRCGSRSRSPLYYDPFRLDSIVEEGGVKKFKLEFDVRKFKPEEVNVITKNGELTIEARNDSDEMKARYNCTVTIPEGVEPKAITCKYMDGKLAVEAPYAPPAVEQAKEMEIDVKHE</sequence>
<evidence type="ECO:0000256" key="1">
    <source>
        <dbReference type="ARBA" id="ARBA00023016"/>
    </source>
</evidence>
<accession>A0A4V6A048</accession>
<proteinExistence type="inferred from homology"/>
<reference evidence="5 6" key="1">
    <citation type="journal article" date="2015" name="Genome Biol.">
        <title>Comparative genomics of Steinernema reveals deeply conserved gene regulatory networks.</title>
        <authorList>
            <person name="Dillman A.R."/>
            <person name="Macchietto M."/>
            <person name="Porter C.F."/>
            <person name="Rogers A."/>
            <person name="Williams B."/>
            <person name="Antoshechkin I."/>
            <person name="Lee M.M."/>
            <person name="Goodwin Z."/>
            <person name="Lu X."/>
            <person name="Lewis E.E."/>
            <person name="Goodrich-Blair H."/>
            <person name="Stock S.P."/>
            <person name="Adams B.J."/>
            <person name="Sternberg P.W."/>
            <person name="Mortazavi A."/>
        </authorList>
    </citation>
    <scope>NUCLEOTIDE SEQUENCE [LARGE SCALE GENOMIC DNA]</scope>
    <source>
        <strain evidence="5 6">ALL</strain>
    </source>
</reference>
<dbReference type="PROSITE" id="PS01031">
    <property type="entry name" value="SHSP"/>
    <property type="match status" value="1"/>
</dbReference>
<keyword evidence="6" id="KW-1185">Reference proteome</keyword>
<evidence type="ECO:0000313" key="5">
    <source>
        <dbReference type="EMBL" id="TKR70085.1"/>
    </source>
</evidence>
<dbReference type="SUPFAM" id="SSF49764">
    <property type="entry name" value="HSP20-like chaperones"/>
    <property type="match status" value="1"/>
</dbReference>